<feature type="domain" description="FAD dependent oxidoreductase" evidence="6">
    <location>
        <begin position="3"/>
        <end position="344"/>
    </location>
</feature>
<protein>
    <recommendedName>
        <fullName evidence="5">glycine oxidase</fullName>
        <ecNumber evidence="5">1.4.3.19</ecNumber>
    </recommendedName>
</protein>
<dbReference type="InterPro" id="IPR012727">
    <property type="entry name" value="Gly_oxidase_ThiO"/>
</dbReference>
<dbReference type="RefSeq" id="WP_203713937.1">
    <property type="nucleotide sequence ID" value="NZ_BONE01000024.1"/>
</dbReference>
<comment type="catalytic activity">
    <reaction evidence="4">
        <text>glycine + O2 + H2O = glyoxylate + H2O2 + NH4(+)</text>
        <dbReference type="Rhea" id="RHEA:11532"/>
        <dbReference type="ChEBI" id="CHEBI:15377"/>
        <dbReference type="ChEBI" id="CHEBI:15379"/>
        <dbReference type="ChEBI" id="CHEBI:16240"/>
        <dbReference type="ChEBI" id="CHEBI:28938"/>
        <dbReference type="ChEBI" id="CHEBI:36655"/>
        <dbReference type="ChEBI" id="CHEBI:57305"/>
        <dbReference type="EC" id="1.4.3.19"/>
    </reaction>
</comment>
<comment type="pathway">
    <text evidence="1">Cofactor biosynthesis; thiamine diphosphate biosynthesis.</text>
</comment>
<evidence type="ECO:0000256" key="1">
    <source>
        <dbReference type="ARBA" id="ARBA00004948"/>
    </source>
</evidence>
<dbReference type="SUPFAM" id="SSF51905">
    <property type="entry name" value="FAD/NAD(P)-binding domain"/>
    <property type="match status" value="1"/>
</dbReference>
<dbReference type="Proteomes" id="UP000604117">
    <property type="component" value="Unassembled WGS sequence"/>
</dbReference>
<sequence length="364" mass="37424">MTVVVAGGGLIGLAVAWRAATRGLSVTVVDDAPGDGASRAAAGMLAPLTEAAYGEEALRALSRESLARYPGFLADLGGTVALRTAGTVEVGFDADDMAALDRLHAYYVESGLPVERLTAGQARRREPALSPRVRGALHAPTDHSIEPRALHAALLTAAVDAGVEIVRSRIAALAVTDDRATGVVLSSGAVLGGDTVVLALGAWSGALPGTPPLPVRPVKGQILRLRGGDGLLAGTIRALVRGRHVYLVPSADDRLVVGATSEELGFDATVTAGAVHDLLRDAIEVVPEVAELELVETLARWRPGTPDNAPLLGPSPLPGLVLATGHHRNGVLLTPATADAIADLLTEGTLPAYAAPFTMDGRFR</sequence>
<dbReference type="InterPro" id="IPR036188">
    <property type="entry name" value="FAD/NAD-bd_sf"/>
</dbReference>
<dbReference type="Pfam" id="PF01266">
    <property type="entry name" value="DAO"/>
    <property type="match status" value="1"/>
</dbReference>
<evidence type="ECO:0000256" key="4">
    <source>
        <dbReference type="ARBA" id="ARBA00049872"/>
    </source>
</evidence>
<evidence type="ECO:0000313" key="8">
    <source>
        <dbReference type="Proteomes" id="UP000604117"/>
    </source>
</evidence>
<keyword evidence="2" id="KW-0784">Thiamine biosynthesis</keyword>
<dbReference type="PANTHER" id="PTHR13847:SF289">
    <property type="entry name" value="GLYCINE OXIDASE"/>
    <property type="match status" value="1"/>
</dbReference>
<keyword evidence="8" id="KW-1185">Reference proteome</keyword>
<reference evidence="7 8" key="1">
    <citation type="submission" date="2021-01" db="EMBL/GenBank/DDBJ databases">
        <title>Whole genome shotgun sequence of Asanoa siamensis NBRC 107932.</title>
        <authorList>
            <person name="Komaki H."/>
            <person name="Tamura T."/>
        </authorList>
    </citation>
    <scope>NUCLEOTIDE SEQUENCE [LARGE SCALE GENOMIC DNA]</scope>
    <source>
        <strain evidence="7 8">NBRC 107932</strain>
    </source>
</reference>
<dbReference type="EC" id="1.4.3.19" evidence="5"/>
<dbReference type="SUPFAM" id="SSF54373">
    <property type="entry name" value="FAD-linked reductases, C-terminal domain"/>
    <property type="match status" value="1"/>
</dbReference>
<evidence type="ECO:0000313" key="7">
    <source>
        <dbReference type="EMBL" id="GIF73821.1"/>
    </source>
</evidence>
<proteinExistence type="predicted"/>
<evidence type="ECO:0000256" key="5">
    <source>
        <dbReference type="ARBA" id="ARBA00050018"/>
    </source>
</evidence>
<dbReference type="Gene3D" id="3.30.9.10">
    <property type="entry name" value="D-Amino Acid Oxidase, subunit A, domain 2"/>
    <property type="match status" value="1"/>
</dbReference>
<dbReference type="NCBIfam" id="TIGR02352">
    <property type="entry name" value="thiamin_ThiO"/>
    <property type="match status" value="1"/>
</dbReference>
<dbReference type="EMBL" id="BONE01000024">
    <property type="protein sequence ID" value="GIF73821.1"/>
    <property type="molecule type" value="Genomic_DNA"/>
</dbReference>
<evidence type="ECO:0000259" key="6">
    <source>
        <dbReference type="Pfam" id="PF01266"/>
    </source>
</evidence>
<name>A0ABQ4CRC8_9ACTN</name>
<evidence type="ECO:0000256" key="3">
    <source>
        <dbReference type="ARBA" id="ARBA00023002"/>
    </source>
</evidence>
<gene>
    <name evidence="7" type="primary">thiO</name>
    <name evidence="7" type="ORF">Asi02nite_33390</name>
</gene>
<dbReference type="PANTHER" id="PTHR13847">
    <property type="entry name" value="SARCOSINE DEHYDROGENASE-RELATED"/>
    <property type="match status" value="1"/>
</dbReference>
<comment type="caution">
    <text evidence="7">The sequence shown here is derived from an EMBL/GenBank/DDBJ whole genome shotgun (WGS) entry which is preliminary data.</text>
</comment>
<accession>A0ABQ4CRC8</accession>
<dbReference type="InterPro" id="IPR006076">
    <property type="entry name" value="FAD-dep_OxRdtase"/>
</dbReference>
<organism evidence="7 8">
    <name type="scientific">Asanoa siamensis</name>
    <dbReference type="NCBI Taxonomy" id="926357"/>
    <lineage>
        <taxon>Bacteria</taxon>
        <taxon>Bacillati</taxon>
        <taxon>Actinomycetota</taxon>
        <taxon>Actinomycetes</taxon>
        <taxon>Micromonosporales</taxon>
        <taxon>Micromonosporaceae</taxon>
        <taxon>Asanoa</taxon>
    </lineage>
</organism>
<evidence type="ECO:0000256" key="2">
    <source>
        <dbReference type="ARBA" id="ARBA00022977"/>
    </source>
</evidence>
<dbReference type="Gene3D" id="3.50.50.60">
    <property type="entry name" value="FAD/NAD(P)-binding domain"/>
    <property type="match status" value="1"/>
</dbReference>
<keyword evidence="3" id="KW-0560">Oxidoreductase</keyword>